<keyword evidence="6" id="KW-0378">Hydrolase</keyword>
<evidence type="ECO:0000259" key="9">
    <source>
        <dbReference type="PROSITE" id="PS50878"/>
    </source>
</evidence>
<dbReference type="GO" id="GO:0004190">
    <property type="term" value="F:aspartic-type endopeptidase activity"/>
    <property type="evidence" value="ECO:0007669"/>
    <property type="project" value="InterPro"/>
</dbReference>
<dbReference type="FunFam" id="3.30.420.10:FF:000032">
    <property type="entry name" value="Retrovirus-related Pol polyprotein from transposon 297-like Protein"/>
    <property type="match status" value="1"/>
</dbReference>
<dbReference type="CDD" id="cd09274">
    <property type="entry name" value="RNase_HI_RT_Ty3"/>
    <property type="match status" value="1"/>
</dbReference>
<feature type="compositionally biased region" description="Low complexity" evidence="8">
    <location>
        <begin position="285"/>
        <end position="303"/>
    </location>
</feature>
<dbReference type="InterPro" id="IPR043128">
    <property type="entry name" value="Rev_trsase/Diguanyl_cyclase"/>
</dbReference>
<dbReference type="SUPFAM" id="SSF56672">
    <property type="entry name" value="DNA/RNA polymerases"/>
    <property type="match status" value="1"/>
</dbReference>
<feature type="compositionally biased region" description="Polar residues" evidence="8">
    <location>
        <begin position="304"/>
        <end position="329"/>
    </location>
</feature>
<feature type="compositionally biased region" description="Basic and acidic residues" evidence="8">
    <location>
        <begin position="71"/>
        <end position="83"/>
    </location>
</feature>
<dbReference type="GO" id="GO:0006508">
    <property type="term" value="P:proteolysis"/>
    <property type="evidence" value="ECO:0007669"/>
    <property type="project" value="InterPro"/>
</dbReference>
<dbReference type="Gene3D" id="3.30.420.10">
    <property type="entry name" value="Ribonuclease H-like superfamily/Ribonuclease H"/>
    <property type="match status" value="1"/>
</dbReference>
<evidence type="ECO:0000256" key="4">
    <source>
        <dbReference type="ARBA" id="ARBA00022722"/>
    </source>
</evidence>
<dbReference type="PANTHER" id="PTHR37984">
    <property type="entry name" value="PROTEIN CBG26694"/>
    <property type="match status" value="1"/>
</dbReference>
<evidence type="ECO:0000256" key="6">
    <source>
        <dbReference type="ARBA" id="ARBA00022801"/>
    </source>
</evidence>
<dbReference type="CDD" id="cd01647">
    <property type="entry name" value="RT_LTR"/>
    <property type="match status" value="1"/>
</dbReference>
<feature type="non-terminal residue" evidence="11">
    <location>
        <position position="1"/>
    </location>
</feature>
<feature type="compositionally biased region" description="Polar residues" evidence="8">
    <location>
        <begin position="265"/>
        <end position="284"/>
    </location>
</feature>
<dbReference type="InterPro" id="IPR001969">
    <property type="entry name" value="Aspartic_peptidase_AS"/>
</dbReference>
<dbReference type="InterPro" id="IPR000477">
    <property type="entry name" value="RT_dom"/>
</dbReference>
<protein>
    <recommendedName>
        <fullName evidence="1">RNA-directed DNA polymerase</fullName>
        <ecNumber evidence="1">2.7.7.49</ecNumber>
    </recommendedName>
</protein>
<dbReference type="Pfam" id="PF13975">
    <property type="entry name" value="gag-asp_proteas"/>
    <property type="match status" value="1"/>
</dbReference>
<reference evidence="11 12" key="1">
    <citation type="submission" date="2019-08" db="EMBL/GenBank/DDBJ databases">
        <title>Whole genome of Aphis craccivora.</title>
        <authorList>
            <person name="Voronova N.V."/>
            <person name="Shulinski R.S."/>
            <person name="Bandarenka Y.V."/>
            <person name="Zhorov D.G."/>
            <person name="Warner D."/>
        </authorList>
    </citation>
    <scope>NUCLEOTIDE SEQUENCE [LARGE SCALE GENOMIC DNA]</scope>
    <source>
        <strain evidence="11">180601</strain>
        <tissue evidence="11">Whole Body</tissue>
    </source>
</reference>
<dbReference type="PROSITE" id="PS50878">
    <property type="entry name" value="RT_POL"/>
    <property type="match status" value="1"/>
</dbReference>
<comment type="caution">
    <text evidence="11">The sequence shown here is derived from an EMBL/GenBank/DDBJ whole genome shotgun (WGS) entry which is preliminary data.</text>
</comment>
<gene>
    <name evidence="11" type="ORF">FWK35_00036939</name>
</gene>
<feature type="compositionally biased region" description="Polar residues" evidence="8">
    <location>
        <begin position="85"/>
        <end position="99"/>
    </location>
</feature>
<dbReference type="InterPro" id="IPR041588">
    <property type="entry name" value="Integrase_H2C2"/>
</dbReference>
<evidence type="ECO:0000256" key="8">
    <source>
        <dbReference type="SAM" id="MobiDB-lite"/>
    </source>
</evidence>
<feature type="domain" description="Reverse transcriptase" evidence="9">
    <location>
        <begin position="573"/>
        <end position="752"/>
    </location>
</feature>
<dbReference type="PROSITE" id="PS00141">
    <property type="entry name" value="ASP_PROTEASE"/>
    <property type="match status" value="1"/>
</dbReference>
<dbReference type="GO" id="GO:0015074">
    <property type="term" value="P:DNA integration"/>
    <property type="evidence" value="ECO:0007669"/>
    <property type="project" value="InterPro"/>
</dbReference>
<evidence type="ECO:0000256" key="2">
    <source>
        <dbReference type="ARBA" id="ARBA00022679"/>
    </source>
</evidence>
<dbReference type="Proteomes" id="UP000478052">
    <property type="component" value="Unassembled WGS sequence"/>
</dbReference>
<name>A0A6G0W179_APHCR</name>
<dbReference type="FunFam" id="3.30.70.270:FF:000026">
    <property type="entry name" value="Transposon Ty3-G Gag-Pol polyprotein"/>
    <property type="match status" value="1"/>
</dbReference>
<dbReference type="Gene3D" id="3.10.20.370">
    <property type="match status" value="1"/>
</dbReference>
<dbReference type="GO" id="GO:0003676">
    <property type="term" value="F:nucleic acid binding"/>
    <property type="evidence" value="ECO:0007669"/>
    <property type="project" value="InterPro"/>
</dbReference>
<dbReference type="GO" id="GO:0003964">
    <property type="term" value="F:RNA-directed DNA polymerase activity"/>
    <property type="evidence" value="ECO:0007669"/>
    <property type="project" value="UniProtKB-KW"/>
</dbReference>
<dbReference type="Pfam" id="PF17921">
    <property type="entry name" value="Integrase_H2C2"/>
    <property type="match status" value="1"/>
</dbReference>
<feature type="compositionally biased region" description="Basic and acidic residues" evidence="8">
    <location>
        <begin position="330"/>
        <end position="342"/>
    </location>
</feature>
<keyword evidence="2" id="KW-0808">Transferase</keyword>
<evidence type="ECO:0000256" key="3">
    <source>
        <dbReference type="ARBA" id="ARBA00022695"/>
    </source>
</evidence>
<dbReference type="Pfam" id="PF17917">
    <property type="entry name" value="RT_RNaseH"/>
    <property type="match status" value="1"/>
</dbReference>
<feature type="region of interest" description="Disordered" evidence="8">
    <location>
        <begin position="71"/>
        <end position="106"/>
    </location>
</feature>
<dbReference type="SUPFAM" id="SSF53098">
    <property type="entry name" value="Ribonuclease H-like"/>
    <property type="match status" value="1"/>
</dbReference>
<dbReference type="EMBL" id="VUJU01009697">
    <property type="protein sequence ID" value="KAF0718269.1"/>
    <property type="molecule type" value="Genomic_DNA"/>
</dbReference>
<dbReference type="Pfam" id="PF00078">
    <property type="entry name" value="RVT_1"/>
    <property type="match status" value="1"/>
</dbReference>
<keyword evidence="4" id="KW-0540">Nuclease</keyword>
<dbReference type="FunFam" id="3.10.20.370:FF:000001">
    <property type="entry name" value="Retrovirus-related Pol polyprotein from transposon 17.6-like protein"/>
    <property type="match status" value="1"/>
</dbReference>
<keyword evidence="5" id="KW-0255">Endonuclease</keyword>
<dbReference type="PANTHER" id="PTHR37984:SF5">
    <property type="entry name" value="PROTEIN NYNRIN-LIKE"/>
    <property type="match status" value="1"/>
</dbReference>
<dbReference type="InterPro" id="IPR021109">
    <property type="entry name" value="Peptidase_aspartic_dom_sf"/>
</dbReference>
<accession>A0A6G0W179</accession>
<dbReference type="GO" id="GO:0004519">
    <property type="term" value="F:endonuclease activity"/>
    <property type="evidence" value="ECO:0007669"/>
    <property type="project" value="UniProtKB-KW"/>
</dbReference>
<keyword evidence="7" id="KW-0695">RNA-directed DNA polymerase</keyword>
<dbReference type="Gene3D" id="2.40.70.10">
    <property type="entry name" value="Acid Proteases"/>
    <property type="match status" value="1"/>
</dbReference>
<dbReference type="GO" id="GO:0042575">
    <property type="term" value="C:DNA polymerase complex"/>
    <property type="evidence" value="ECO:0007669"/>
    <property type="project" value="UniProtKB-ARBA"/>
</dbReference>
<dbReference type="Pfam" id="PF00665">
    <property type="entry name" value="rve"/>
    <property type="match status" value="1"/>
</dbReference>
<evidence type="ECO:0000313" key="12">
    <source>
        <dbReference type="Proteomes" id="UP000478052"/>
    </source>
</evidence>
<keyword evidence="12" id="KW-1185">Reference proteome</keyword>
<feature type="domain" description="Integrase catalytic" evidence="10">
    <location>
        <begin position="1115"/>
        <end position="1273"/>
    </location>
</feature>
<dbReference type="EC" id="2.7.7.49" evidence="1"/>
<evidence type="ECO:0000259" key="10">
    <source>
        <dbReference type="PROSITE" id="PS50994"/>
    </source>
</evidence>
<evidence type="ECO:0000313" key="11">
    <source>
        <dbReference type="EMBL" id="KAF0718269.1"/>
    </source>
</evidence>
<organism evidence="11 12">
    <name type="scientific">Aphis craccivora</name>
    <name type="common">Cowpea aphid</name>
    <dbReference type="NCBI Taxonomy" id="307492"/>
    <lineage>
        <taxon>Eukaryota</taxon>
        <taxon>Metazoa</taxon>
        <taxon>Ecdysozoa</taxon>
        <taxon>Arthropoda</taxon>
        <taxon>Hexapoda</taxon>
        <taxon>Insecta</taxon>
        <taxon>Pterygota</taxon>
        <taxon>Neoptera</taxon>
        <taxon>Paraneoptera</taxon>
        <taxon>Hemiptera</taxon>
        <taxon>Sternorrhyncha</taxon>
        <taxon>Aphidomorpha</taxon>
        <taxon>Aphidoidea</taxon>
        <taxon>Aphididae</taxon>
        <taxon>Aphidini</taxon>
        <taxon>Aphis</taxon>
        <taxon>Aphis</taxon>
    </lineage>
</organism>
<dbReference type="Gene3D" id="1.10.340.70">
    <property type="match status" value="1"/>
</dbReference>
<dbReference type="InterPro" id="IPR012337">
    <property type="entry name" value="RNaseH-like_sf"/>
</dbReference>
<dbReference type="InterPro" id="IPR001584">
    <property type="entry name" value="Integrase_cat-core"/>
</dbReference>
<dbReference type="Gene3D" id="3.30.70.270">
    <property type="match status" value="2"/>
</dbReference>
<proteinExistence type="predicted"/>
<dbReference type="InterPro" id="IPR041373">
    <property type="entry name" value="RT_RNaseH"/>
</dbReference>
<sequence length="1403" mass="163266">NTCYYIVKMPPKKKTISEEEFREYQQRLERKCQDYANQIQEHIETIKNDCREKIQKIEENLKKKLAEMERKYENQEQKQKKPINDYSTRNEGSQGTEITRPTFFGNNRDMHPRDFLSRLEEYFAIKQTYVGEKIIIIGDCLKSTAYNWFSTIRFQLCSYEDFRKAFIDEYWSREIQIQVWSQCLNVNNITPNTNYREHFATWATKLRHLEVPKLSEHEIVKHIAKHYPGYLRAILISLPERTILAAMKVLGEEEHTKEKAEPPITGSNQQQKNTNNWGNQRNSGWNNIPPRNNRWNNQPQHHNGINQQGDTQQPSQRQSEHINQVSTNVEKPEETNNEERHAINSLNTTDRSVSPYIQCTIEGEEITLLVDTGATVSVLTKELVDIITQKNPRIPQLPVTGVQISNAVGKKVCKVSKQIFCECKIKDIYIQTSFIQVENLNEKGIIGADILNKYSAQIKFKENTVQIIVDEVPHIIPFANKEPRQMNEREHLQNVEINENNPENDQITLSNQESQIFASLLNKYNSIFSDQPGKITKFQCQIKVKPGDPIYQRQYTIPISKIPKVDAEIQRMLDMQIIEKSTSPWSSPIVCIEKKNGDIRVCLDARKINTVIIPDRECPTNMEETLIKFKGMKYLSSIDLTAGYWQCPLKQNCREITAFLHRGRNYQFKVLPFGLINSVAEFQKILDQVLGPEVMNFAAVYVDDIQITSASFQEHMQHLETIFRKLAEHNITINKKKSQFLKKQVTFLGHVISEKGISMDPDKIQTIKNFQPPRTKKQVQSFLGFINFYRKFIRDLSQDTEHLSVLTKKKSKWVWNTTQQRAFEDIKQKFLADIIIQFPDFTKAFYLNTDASTTHLGAELYQINDAGQHQTLGFASRTLNNAEQNYSTTELELLAIVFACKKFRHYLLGHHVKILTDHHALTFLNTCQLLNSRLVRWANFLQEFQLEIKHIPGKENVGADTLTRYPQSPADSSPILTKTVIINKVTLIEYSQVIKEQFKNLHVLQQQDQEIQKLKQRMEGLTHKNLIIHNSLLFRRSTGGEYQIIIPKCMVKNLVEETHIMYGHSGTYKTYQLIQRNHQFKNMYRTIKQIVKTCDLCQKAKISNIIARGPTQSITPEKPREVISVDLMGPLPRGQGGCKYILALLDLFSKYIKLYPLKKATTESIMKRIVNDYIPTVGIFQKILTDNGTQFTSQKWIKNMTRLNIKIGHTTNYHPESNPVERANREIGRLLRTYCHAQHTNWLRWLDNIEYWINNTTHTTTGYTPNYVMFGKESPILPTQLVTFPQQEGEEHKKPSAEVVQIVMKRIKNRTAIRNQRRDTDKIFPTYQVGDKVLIKEHRLSSAEDKETHKLFLLYHGPYTIVEVHNNNTVGIKDNQGNIKLHNFKNIRKYFEPHSDEVTSPNK</sequence>
<evidence type="ECO:0000256" key="1">
    <source>
        <dbReference type="ARBA" id="ARBA00012493"/>
    </source>
</evidence>
<dbReference type="InterPro" id="IPR036397">
    <property type="entry name" value="RNaseH_sf"/>
</dbReference>
<dbReference type="SUPFAM" id="SSF50630">
    <property type="entry name" value="Acid proteases"/>
    <property type="match status" value="1"/>
</dbReference>
<dbReference type="Gene3D" id="3.10.10.10">
    <property type="entry name" value="HIV Type 1 Reverse Transcriptase, subunit A, domain 1"/>
    <property type="match status" value="1"/>
</dbReference>
<keyword evidence="3" id="KW-0548">Nucleotidyltransferase</keyword>
<evidence type="ECO:0000256" key="5">
    <source>
        <dbReference type="ARBA" id="ARBA00022759"/>
    </source>
</evidence>
<dbReference type="InterPro" id="IPR043502">
    <property type="entry name" value="DNA/RNA_pol_sf"/>
</dbReference>
<dbReference type="OrthoDB" id="7700898at2759"/>
<dbReference type="InterPro" id="IPR050951">
    <property type="entry name" value="Retrovirus_Pol_polyprotein"/>
</dbReference>
<feature type="region of interest" description="Disordered" evidence="8">
    <location>
        <begin position="253"/>
        <end position="347"/>
    </location>
</feature>
<evidence type="ECO:0000256" key="7">
    <source>
        <dbReference type="ARBA" id="ARBA00022918"/>
    </source>
</evidence>
<dbReference type="PROSITE" id="PS50994">
    <property type="entry name" value="INTEGRASE"/>
    <property type="match status" value="1"/>
</dbReference>